<comment type="similarity">
    <text evidence="2">Belongs to the bacterial solute-binding protein 2 family.</text>
</comment>
<feature type="domain" description="Periplasmic binding protein" evidence="5">
    <location>
        <begin position="47"/>
        <end position="303"/>
    </location>
</feature>
<dbReference type="OrthoDB" id="9814427at2"/>
<gene>
    <name evidence="6" type="ORF">DJ90_4032</name>
    <name evidence="7" type="ORF">GNQ08_03430</name>
</gene>
<evidence type="ECO:0000313" key="7">
    <source>
        <dbReference type="EMBL" id="MUG21481.1"/>
    </source>
</evidence>
<name>A0A090ZH78_PAEMA</name>
<accession>A0A090ZH78</accession>
<dbReference type="GeneID" id="77007053"/>
<dbReference type="PROSITE" id="PS51257">
    <property type="entry name" value="PROKAR_LIPOPROTEIN"/>
    <property type="match status" value="1"/>
</dbReference>
<dbReference type="PANTHER" id="PTHR46847">
    <property type="entry name" value="D-ALLOSE-BINDING PERIPLASMIC PROTEIN-RELATED"/>
    <property type="match status" value="1"/>
</dbReference>
<feature type="chain" id="PRO_5038207312" evidence="4">
    <location>
        <begin position="25"/>
        <end position="328"/>
    </location>
</feature>
<dbReference type="EMBL" id="JMQA01000017">
    <property type="protein sequence ID" value="KFN10684.1"/>
    <property type="molecule type" value="Genomic_DNA"/>
</dbReference>
<dbReference type="CDD" id="cd19971">
    <property type="entry name" value="PBP1_ABC_sugar_binding-like"/>
    <property type="match status" value="1"/>
</dbReference>
<dbReference type="RefSeq" id="WP_036622812.1">
    <property type="nucleotide sequence ID" value="NZ_BGML01000003.1"/>
</dbReference>
<evidence type="ECO:0000313" key="6">
    <source>
        <dbReference type="EMBL" id="KFN10684.1"/>
    </source>
</evidence>
<reference evidence="7 9" key="2">
    <citation type="submission" date="2019-11" db="EMBL/GenBank/DDBJ databases">
        <title>Draft genome sequences of five Paenibacillus species of dairy origin.</title>
        <authorList>
            <person name="Olajide A.M."/>
            <person name="Chen S."/>
            <person name="Lapointe G."/>
        </authorList>
    </citation>
    <scope>NUCLEOTIDE SEQUENCE [LARGE SCALE GENOMIC DNA]</scope>
    <source>
        <strain evidence="7 9">3CT49</strain>
    </source>
</reference>
<dbReference type="AlphaFoldDB" id="A0A090ZH78"/>
<sequence>MKKQFFKFSLIALTVLALSACGNGQGTNAGNQAGSGDGGGKDGTYSFAFLTNTQNNTFQTAMNETYERLAKEKGYKYTMLDPDYDLNKQINQMSDAANQGFDAVFVIPVDSAGIRQGLEAMHDRNIPVFNVDTAVIKEDRDLVKSIIATDAYMAGKLMGEQMVKDYPDGAKIAILDFPSNESCVQRVAGFMDGLGDNASKFKIVAQQDGKAALDASMPIAEDIIQANADIDAFFAINDPSALGVAAAIKASGRTDIGVYSIDASPDGKAALLDGSFTAVSAQVPIQIAETSFNMAVDYLQGKEIKPEVLLPSHIVTKEMAKETAGKWQ</sequence>
<feature type="signal peptide" evidence="4">
    <location>
        <begin position="1"/>
        <end position="24"/>
    </location>
</feature>
<dbReference type="Proteomes" id="UP000029278">
    <property type="component" value="Unassembled WGS sequence"/>
</dbReference>
<comment type="caution">
    <text evidence="6">The sequence shown here is derived from an EMBL/GenBank/DDBJ whole genome shotgun (WGS) entry which is preliminary data.</text>
</comment>
<dbReference type="EMBL" id="WNZZ01000002">
    <property type="protein sequence ID" value="MUG21481.1"/>
    <property type="molecule type" value="Genomic_DNA"/>
</dbReference>
<evidence type="ECO:0000256" key="4">
    <source>
        <dbReference type="SAM" id="SignalP"/>
    </source>
</evidence>
<dbReference type="Gene3D" id="3.40.50.2300">
    <property type="match status" value="2"/>
</dbReference>
<dbReference type="GO" id="GO:0030313">
    <property type="term" value="C:cell envelope"/>
    <property type="evidence" value="ECO:0007669"/>
    <property type="project" value="UniProtKB-SubCell"/>
</dbReference>
<evidence type="ECO:0000256" key="1">
    <source>
        <dbReference type="ARBA" id="ARBA00004196"/>
    </source>
</evidence>
<comment type="subcellular location">
    <subcellularLocation>
        <location evidence="1">Cell envelope</location>
    </subcellularLocation>
</comment>
<dbReference type="PATRIC" id="fig|44252.3.peg.1135"/>
<dbReference type="Pfam" id="PF13407">
    <property type="entry name" value="Peripla_BP_4"/>
    <property type="match status" value="1"/>
</dbReference>
<dbReference type="SUPFAM" id="SSF53822">
    <property type="entry name" value="Periplasmic binding protein-like I"/>
    <property type="match status" value="1"/>
</dbReference>
<dbReference type="Proteomes" id="UP000442469">
    <property type="component" value="Unassembled WGS sequence"/>
</dbReference>
<dbReference type="PANTHER" id="PTHR46847:SF1">
    <property type="entry name" value="D-ALLOSE-BINDING PERIPLASMIC PROTEIN-RELATED"/>
    <property type="match status" value="1"/>
</dbReference>
<keyword evidence="3 4" id="KW-0732">Signal</keyword>
<evidence type="ECO:0000313" key="8">
    <source>
        <dbReference type="Proteomes" id="UP000029278"/>
    </source>
</evidence>
<organism evidence="6 8">
    <name type="scientific">Paenibacillus macerans</name>
    <name type="common">Bacillus macerans</name>
    <dbReference type="NCBI Taxonomy" id="44252"/>
    <lineage>
        <taxon>Bacteria</taxon>
        <taxon>Bacillati</taxon>
        <taxon>Bacillota</taxon>
        <taxon>Bacilli</taxon>
        <taxon>Bacillales</taxon>
        <taxon>Paenibacillaceae</taxon>
        <taxon>Paenibacillus</taxon>
    </lineage>
</organism>
<evidence type="ECO:0000256" key="2">
    <source>
        <dbReference type="ARBA" id="ARBA00007639"/>
    </source>
</evidence>
<protein>
    <submittedName>
        <fullName evidence="6">Periplasmic binding s and sugar binding domain of LacI family protein</fullName>
    </submittedName>
    <submittedName>
        <fullName evidence="7">Substrate-binding domain-containing protein</fullName>
    </submittedName>
</protein>
<dbReference type="STRING" id="44252.DJ90_4032"/>
<evidence type="ECO:0000256" key="3">
    <source>
        <dbReference type="ARBA" id="ARBA00022729"/>
    </source>
</evidence>
<proteinExistence type="inferred from homology"/>
<reference evidence="6 8" key="1">
    <citation type="submission" date="2014-04" db="EMBL/GenBank/DDBJ databases">
        <authorList>
            <person name="Bishop-Lilly K.A."/>
            <person name="Broomall S.M."/>
            <person name="Chain P.S."/>
            <person name="Chertkov O."/>
            <person name="Coyne S.R."/>
            <person name="Daligault H.E."/>
            <person name="Davenport K.W."/>
            <person name="Erkkila T."/>
            <person name="Frey K.G."/>
            <person name="Gibbons H.S."/>
            <person name="Gu W."/>
            <person name="Jaissle J."/>
            <person name="Johnson S.L."/>
            <person name="Koroleva G.I."/>
            <person name="Ladner J.T."/>
            <person name="Lo C.-C."/>
            <person name="Minogue T.D."/>
            <person name="Munk C."/>
            <person name="Palacios G.F."/>
            <person name="Redden C.L."/>
            <person name="Rosenzweig C.N."/>
            <person name="Scholz M.B."/>
            <person name="Teshima H."/>
            <person name="Xu Y."/>
        </authorList>
    </citation>
    <scope>NUCLEOTIDE SEQUENCE [LARGE SCALE GENOMIC DNA]</scope>
    <source>
        <strain evidence="6 8">8244</strain>
    </source>
</reference>
<dbReference type="GO" id="GO:0030246">
    <property type="term" value="F:carbohydrate binding"/>
    <property type="evidence" value="ECO:0007669"/>
    <property type="project" value="UniProtKB-ARBA"/>
</dbReference>
<dbReference type="InterPro" id="IPR025997">
    <property type="entry name" value="SBP_2_dom"/>
</dbReference>
<evidence type="ECO:0000313" key="9">
    <source>
        <dbReference type="Proteomes" id="UP000442469"/>
    </source>
</evidence>
<evidence type="ECO:0000259" key="5">
    <source>
        <dbReference type="Pfam" id="PF13407"/>
    </source>
</evidence>
<dbReference type="InterPro" id="IPR028082">
    <property type="entry name" value="Peripla_BP_I"/>
</dbReference>
<keyword evidence="8" id="KW-1185">Reference proteome</keyword>
<dbReference type="HOGENOM" id="CLU_037628_3_7_9"/>